<feature type="compositionally biased region" description="Low complexity" evidence="1">
    <location>
        <begin position="331"/>
        <end position="340"/>
    </location>
</feature>
<protein>
    <submittedName>
        <fullName evidence="2">Uncharacterized protein</fullName>
    </submittedName>
</protein>
<proteinExistence type="predicted"/>
<dbReference type="EMBL" id="JABBGA010000001">
    <property type="protein sequence ID" value="NML24336.1"/>
    <property type="molecule type" value="Genomic_DNA"/>
</dbReference>
<sequence>MYGFQKRSSRPQPQKLANGGEALGFIPEHERQKSGPVRGPGTGTSDSVKTSVPDGTYIMPADSTEEIGKQNLAAMGFRPGMNPAAQPKTPGPGLGFGPTSQVPVNLSNGEFRLSPEQVHAIGVQVLEGLRKATHEGGEAEEGEGEEGGGAATDEMYFANGGLVEDPNKRPSATSYLNRGDPVKDAVGAVGGFFSRSAEQARQPNTWDDSGTRPQFPETPVAQPAKPSPAAAPASPAAPAPAAPAVQTQATLAGKPPAAQPATPAATTSPGPASSPAETVPPANNITREGNSYSGQNVGLGFTINGKPPGGGAMADAAPGLGFQPASLRNDASSPAAPAAPGLGFRPGGNDVMGILQRENQIRAGMGELQDQINFNGGNGIGFRKTTNDELVRDMLVNGNSRDRSTALGFMAGGRDAAQRGTQSAQELALRQQEMQGRQDLANADLGLRKEAQGFQTRAQARQEALQARYEAAKTPEERSAIAQQIRDLGGKEFPNRFTVVPGGQEIDPTTNQLVTRPARVINNQTGAFVDQPKTAAAVPAGMKLVGKTPNGQDVFEDSSGKRFTSG</sequence>
<dbReference type="RefSeq" id="WP_169143973.1">
    <property type="nucleotide sequence ID" value="NZ_JABBGA010000001.1"/>
</dbReference>
<name>A0A848FZR7_9RHOO</name>
<feature type="region of interest" description="Disordered" evidence="1">
    <location>
        <begin position="323"/>
        <end position="350"/>
    </location>
</feature>
<comment type="caution">
    <text evidence="2">The sequence shown here is derived from an EMBL/GenBank/DDBJ whole genome shotgun (WGS) entry which is preliminary data.</text>
</comment>
<keyword evidence="3" id="KW-1185">Reference proteome</keyword>
<feature type="region of interest" description="Disordered" evidence="1">
    <location>
        <begin position="131"/>
        <end position="304"/>
    </location>
</feature>
<organism evidence="2 3">
    <name type="scientific">Zoogloea dura</name>
    <dbReference type="NCBI Taxonomy" id="2728840"/>
    <lineage>
        <taxon>Bacteria</taxon>
        <taxon>Pseudomonadati</taxon>
        <taxon>Pseudomonadota</taxon>
        <taxon>Betaproteobacteria</taxon>
        <taxon>Rhodocyclales</taxon>
        <taxon>Zoogloeaceae</taxon>
        <taxon>Zoogloea</taxon>
    </lineage>
</organism>
<dbReference type="Proteomes" id="UP000580043">
    <property type="component" value="Unassembled WGS sequence"/>
</dbReference>
<evidence type="ECO:0000256" key="1">
    <source>
        <dbReference type="SAM" id="MobiDB-lite"/>
    </source>
</evidence>
<evidence type="ECO:0000313" key="3">
    <source>
        <dbReference type="Proteomes" id="UP000580043"/>
    </source>
</evidence>
<feature type="compositionally biased region" description="Polar residues" evidence="1">
    <location>
        <begin position="196"/>
        <end position="212"/>
    </location>
</feature>
<feature type="region of interest" description="Disordered" evidence="1">
    <location>
        <begin position="547"/>
        <end position="566"/>
    </location>
</feature>
<evidence type="ECO:0000313" key="2">
    <source>
        <dbReference type="EMBL" id="NML24336.1"/>
    </source>
</evidence>
<feature type="region of interest" description="Disordered" evidence="1">
    <location>
        <begin position="1"/>
        <end position="101"/>
    </location>
</feature>
<accession>A0A848FZR7</accession>
<gene>
    <name evidence="2" type="ORF">HHL15_01130</name>
</gene>
<reference evidence="2 3" key="1">
    <citation type="submission" date="2020-04" db="EMBL/GenBank/DDBJ databases">
        <title>Zoogloea sp. G-4-1-14 isolated from soil.</title>
        <authorList>
            <person name="Dahal R.H."/>
        </authorList>
    </citation>
    <scope>NUCLEOTIDE SEQUENCE [LARGE SCALE GENOMIC DNA]</scope>
    <source>
        <strain evidence="2 3">G-4-1-14</strain>
    </source>
</reference>
<feature type="compositionally biased region" description="Low complexity" evidence="1">
    <location>
        <begin position="219"/>
        <end position="234"/>
    </location>
</feature>
<dbReference type="AlphaFoldDB" id="A0A848FZR7"/>
<feature type="compositionally biased region" description="Low complexity" evidence="1">
    <location>
        <begin position="242"/>
        <end position="276"/>
    </location>
</feature>
<feature type="compositionally biased region" description="Polar residues" evidence="1">
    <location>
        <begin position="281"/>
        <end position="296"/>
    </location>
</feature>